<proteinExistence type="predicted"/>
<gene>
    <name evidence="2" type="ORF">MONAX_5E018926</name>
</gene>
<reference evidence="2" key="1">
    <citation type="submission" date="2019-04" db="EMBL/GenBank/DDBJ databases">
        <authorList>
            <person name="Alioto T."/>
            <person name="Alioto T."/>
        </authorList>
    </citation>
    <scope>NUCLEOTIDE SEQUENCE [LARGE SCALE GENOMIC DNA]</scope>
</reference>
<keyword evidence="3" id="KW-1185">Reference proteome</keyword>
<feature type="non-terminal residue" evidence="2">
    <location>
        <position position="1"/>
    </location>
</feature>
<evidence type="ECO:0000313" key="3">
    <source>
        <dbReference type="Proteomes" id="UP000335636"/>
    </source>
</evidence>
<protein>
    <submittedName>
        <fullName evidence="2">Uncharacterized protein</fullName>
    </submittedName>
</protein>
<name>A0A5E4D086_MARMO</name>
<evidence type="ECO:0000256" key="1">
    <source>
        <dbReference type="SAM" id="MobiDB-lite"/>
    </source>
</evidence>
<organism evidence="2 3">
    <name type="scientific">Marmota monax</name>
    <name type="common">Woodchuck</name>
    <dbReference type="NCBI Taxonomy" id="9995"/>
    <lineage>
        <taxon>Eukaryota</taxon>
        <taxon>Metazoa</taxon>
        <taxon>Chordata</taxon>
        <taxon>Craniata</taxon>
        <taxon>Vertebrata</taxon>
        <taxon>Euteleostomi</taxon>
        <taxon>Mammalia</taxon>
        <taxon>Eutheria</taxon>
        <taxon>Euarchontoglires</taxon>
        <taxon>Glires</taxon>
        <taxon>Rodentia</taxon>
        <taxon>Sciuromorpha</taxon>
        <taxon>Sciuridae</taxon>
        <taxon>Xerinae</taxon>
        <taxon>Marmotini</taxon>
        <taxon>Marmota</taxon>
    </lineage>
</organism>
<accession>A0A5E4D086</accession>
<comment type="caution">
    <text evidence="2">The sequence shown here is derived from an EMBL/GenBank/DDBJ whole genome shotgun (WGS) entry which is preliminary data.</text>
</comment>
<evidence type="ECO:0000313" key="2">
    <source>
        <dbReference type="EMBL" id="VTJ86642.1"/>
    </source>
</evidence>
<dbReference type="Proteomes" id="UP000335636">
    <property type="component" value="Unassembled WGS sequence"/>
</dbReference>
<dbReference type="AlphaFoldDB" id="A0A5E4D086"/>
<sequence length="69" mass="7663">QHLPKKKLLDNQGLPKPTTCPQCQTGEKGSEEGQMRTSANGTPVHQRHTLFKHKLRACMSRTSAVLIDP</sequence>
<dbReference type="EMBL" id="CABDUW010002390">
    <property type="protein sequence ID" value="VTJ86642.1"/>
    <property type="molecule type" value="Genomic_DNA"/>
</dbReference>
<feature type="region of interest" description="Disordered" evidence="1">
    <location>
        <begin position="1"/>
        <end position="45"/>
    </location>
</feature>
<feature type="non-terminal residue" evidence="2">
    <location>
        <position position="69"/>
    </location>
</feature>